<accession>A0AAN7YGJ4</accession>
<dbReference type="AlphaFoldDB" id="A0AAN7YGJ4"/>
<evidence type="ECO:0000313" key="6">
    <source>
        <dbReference type="EMBL" id="KAK5112763.1"/>
    </source>
</evidence>
<dbReference type="PROSITE" id="PS50865">
    <property type="entry name" value="ZF_MYND_2"/>
    <property type="match status" value="1"/>
</dbReference>
<dbReference type="Gene3D" id="1.10.220.160">
    <property type="match status" value="1"/>
</dbReference>
<evidence type="ECO:0000313" key="7">
    <source>
        <dbReference type="Proteomes" id="UP001310890"/>
    </source>
</evidence>
<organism evidence="6 7">
    <name type="scientific">Meristemomyces frigidus</name>
    <dbReference type="NCBI Taxonomy" id="1508187"/>
    <lineage>
        <taxon>Eukaryota</taxon>
        <taxon>Fungi</taxon>
        <taxon>Dikarya</taxon>
        <taxon>Ascomycota</taxon>
        <taxon>Pezizomycotina</taxon>
        <taxon>Dothideomycetes</taxon>
        <taxon>Dothideomycetidae</taxon>
        <taxon>Mycosphaerellales</taxon>
        <taxon>Teratosphaeriaceae</taxon>
        <taxon>Meristemomyces</taxon>
    </lineage>
</organism>
<evidence type="ECO:0000256" key="1">
    <source>
        <dbReference type="ARBA" id="ARBA00022723"/>
    </source>
</evidence>
<proteinExistence type="predicted"/>
<dbReference type="Gene3D" id="6.10.140.2220">
    <property type="match status" value="1"/>
</dbReference>
<protein>
    <recommendedName>
        <fullName evidence="5">MYND-type domain-containing protein</fullName>
    </recommendedName>
</protein>
<dbReference type="SUPFAM" id="SSF144232">
    <property type="entry name" value="HIT/MYND zinc finger-like"/>
    <property type="match status" value="1"/>
</dbReference>
<dbReference type="InterPro" id="IPR002893">
    <property type="entry name" value="Znf_MYND"/>
</dbReference>
<keyword evidence="1" id="KW-0479">Metal-binding</keyword>
<evidence type="ECO:0000256" key="2">
    <source>
        <dbReference type="ARBA" id="ARBA00022771"/>
    </source>
</evidence>
<reference evidence="6" key="1">
    <citation type="submission" date="2023-08" db="EMBL/GenBank/DDBJ databases">
        <title>Black Yeasts Isolated from many extreme environments.</title>
        <authorList>
            <person name="Coleine C."/>
            <person name="Stajich J.E."/>
            <person name="Selbmann L."/>
        </authorList>
    </citation>
    <scope>NUCLEOTIDE SEQUENCE</scope>
    <source>
        <strain evidence="6">CCFEE 5401</strain>
    </source>
</reference>
<name>A0AAN7YGJ4_9PEZI</name>
<feature type="domain" description="MYND-type" evidence="5">
    <location>
        <begin position="19"/>
        <end position="57"/>
    </location>
</feature>
<keyword evidence="2 4" id="KW-0863">Zinc-finger</keyword>
<dbReference type="Proteomes" id="UP001310890">
    <property type="component" value="Unassembled WGS sequence"/>
</dbReference>
<evidence type="ECO:0000256" key="3">
    <source>
        <dbReference type="ARBA" id="ARBA00022833"/>
    </source>
</evidence>
<evidence type="ECO:0000256" key="4">
    <source>
        <dbReference type="PROSITE-ProRule" id="PRU00134"/>
    </source>
</evidence>
<dbReference type="EMBL" id="JAVRRL010000028">
    <property type="protein sequence ID" value="KAK5112763.1"/>
    <property type="molecule type" value="Genomic_DNA"/>
</dbReference>
<dbReference type="GO" id="GO:0008270">
    <property type="term" value="F:zinc ion binding"/>
    <property type="evidence" value="ECO:0007669"/>
    <property type="project" value="UniProtKB-KW"/>
</dbReference>
<dbReference type="Pfam" id="PF01753">
    <property type="entry name" value="zf-MYND"/>
    <property type="match status" value="1"/>
</dbReference>
<keyword evidence="3" id="KW-0862">Zinc</keyword>
<comment type="caution">
    <text evidence="6">The sequence shown here is derived from an EMBL/GenBank/DDBJ whole genome shotgun (WGS) entry which is preliminary data.</text>
</comment>
<gene>
    <name evidence="6" type="ORF">LTR62_003861</name>
</gene>
<evidence type="ECO:0000259" key="5">
    <source>
        <dbReference type="PROSITE" id="PS50865"/>
    </source>
</evidence>
<sequence>MPDLVAMLKGVPGPLRHRCSQCDKTSSDLFRCSACQGVRYCTPQHQTEHWSVHESACRRIKQATKLLEFTTPGKSIGYAWGVMSTRDYMRARLELSRQLANLNTLDGVMQSYQHRREMLTLCRSDQLGLRIILPAIMLRLDLDLECYHFVKWWSTYDAVGQYDMGHNSWPCLHVTAHAADAFEDPSFLLGTFPELNHLVAVFLLKLKLLMDVVTTKVARKVLAHCGLIRDLHQDIESGVVRSPLSAQLCRKDANALHQMETKLSGQIQRIAAKIALTNSNFFVYLFNPDKALTTTPEAYSSGSWDEMALAIQFSYATFWETEGLLPLLNNARACAARGFGSDIRDTMESSASKASKDGHRTVNGSLKDASISRMWDYLTYAVTDASFLGPWSKRPSKRYFRRAASGV</sequence>